<dbReference type="Proteomes" id="UP000053660">
    <property type="component" value="Unassembled WGS sequence"/>
</dbReference>
<gene>
    <name evidence="2" type="ORF">OESDEN_02275</name>
</gene>
<reference evidence="2 3" key="1">
    <citation type="submission" date="2014-03" db="EMBL/GenBank/DDBJ databases">
        <title>Draft genome of the hookworm Oesophagostomum dentatum.</title>
        <authorList>
            <person name="Mitreva M."/>
        </authorList>
    </citation>
    <scope>NUCLEOTIDE SEQUENCE [LARGE SCALE GENOMIC DNA]</scope>
    <source>
        <strain evidence="2 3">OD-Hann</strain>
    </source>
</reference>
<dbReference type="OrthoDB" id="5868776at2759"/>
<sequence>MSPFSTTSIQYQPLLPRLQIPKFSGRRQEWDTFWAIFKDNVGEQPIPAMIKFNYLLQALVGEARHTAAQFQVTEGNCQLVVEALIKKYGRDTSIVEDLLQQLEMCKAEGTNTKQRSHLLELITAILTQLTVKGQDVNQRLVLNLILRKFNSDIQIKALERRERLNSIEEWTWPVLQKDLSDIIDTKEKIERAQEAVKRSTSVPTINRTVTQGKRSVPTCIYCKWKNHRSSECRTVRYSNTQHTWQGISYALTVVSRTTQQKSVGVRDASSVSLNTTHRRAETNLRQQEADHKATKKDGDGSKPRSHLYNQHKAPEISVSLQLDDKHSLHLGK</sequence>
<keyword evidence="3" id="KW-1185">Reference proteome</keyword>
<proteinExistence type="predicted"/>
<dbReference type="AlphaFoldDB" id="A0A0B1TPJ5"/>
<organism evidence="2 3">
    <name type="scientific">Oesophagostomum dentatum</name>
    <name type="common">Nodular worm</name>
    <dbReference type="NCBI Taxonomy" id="61180"/>
    <lineage>
        <taxon>Eukaryota</taxon>
        <taxon>Metazoa</taxon>
        <taxon>Ecdysozoa</taxon>
        <taxon>Nematoda</taxon>
        <taxon>Chromadorea</taxon>
        <taxon>Rhabditida</taxon>
        <taxon>Rhabditina</taxon>
        <taxon>Rhabditomorpha</taxon>
        <taxon>Strongyloidea</taxon>
        <taxon>Strongylidae</taxon>
        <taxon>Oesophagostomum</taxon>
    </lineage>
</organism>
<dbReference type="PANTHER" id="PTHR22954:SF3">
    <property type="entry name" value="PROTEIN CBG08539"/>
    <property type="match status" value="1"/>
</dbReference>
<dbReference type="InterPro" id="IPR005312">
    <property type="entry name" value="DUF1759"/>
</dbReference>
<feature type="region of interest" description="Disordered" evidence="1">
    <location>
        <begin position="280"/>
        <end position="315"/>
    </location>
</feature>
<evidence type="ECO:0000313" key="3">
    <source>
        <dbReference type="Proteomes" id="UP000053660"/>
    </source>
</evidence>
<feature type="compositionally biased region" description="Basic and acidic residues" evidence="1">
    <location>
        <begin position="280"/>
        <end position="302"/>
    </location>
</feature>
<evidence type="ECO:0000256" key="1">
    <source>
        <dbReference type="SAM" id="MobiDB-lite"/>
    </source>
</evidence>
<accession>A0A0B1TPJ5</accession>
<evidence type="ECO:0000313" key="2">
    <source>
        <dbReference type="EMBL" id="KHJ97742.1"/>
    </source>
</evidence>
<dbReference type="PANTHER" id="PTHR22954">
    <property type="entry name" value="RETROVIRAL PROTEASE-RELATED"/>
    <property type="match status" value="1"/>
</dbReference>
<protein>
    <submittedName>
        <fullName evidence="2">Uncharacterized protein</fullName>
    </submittedName>
</protein>
<name>A0A0B1TPJ5_OESDE</name>
<dbReference type="Pfam" id="PF03564">
    <property type="entry name" value="DUF1759"/>
    <property type="match status" value="1"/>
</dbReference>
<dbReference type="EMBL" id="KN549404">
    <property type="protein sequence ID" value="KHJ97742.1"/>
    <property type="molecule type" value="Genomic_DNA"/>
</dbReference>